<protein>
    <submittedName>
        <fullName evidence="1">Uncharacterized protein</fullName>
    </submittedName>
</protein>
<dbReference type="Proteomes" id="UP000535406">
    <property type="component" value="Unassembled WGS sequence"/>
</dbReference>
<evidence type="ECO:0000313" key="1">
    <source>
        <dbReference type="EMBL" id="MBB5042543.1"/>
    </source>
</evidence>
<name>A0A7W8DUA0_9HYPH</name>
<dbReference type="EMBL" id="JACHIK010000005">
    <property type="protein sequence ID" value="MBB5042543.1"/>
    <property type="molecule type" value="Genomic_DNA"/>
</dbReference>
<keyword evidence="2" id="KW-1185">Reference proteome</keyword>
<dbReference type="RefSeq" id="WP_281396979.1">
    <property type="nucleotide sequence ID" value="NZ_JACHIK010000005.1"/>
</dbReference>
<reference evidence="1 2" key="1">
    <citation type="submission" date="2020-08" db="EMBL/GenBank/DDBJ databases">
        <title>Genomic Encyclopedia of Type Strains, Phase IV (KMG-IV): sequencing the most valuable type-strain genomes for metagenomic binning, comparative biology and taxonomic classification.</title>
        <authorList>
            <person name="Goeker M."/>
        </authorList>
    </citation>
    <scope>NUCLEOTIDE SEQUENCE [LARGE SCALE GENOMIC DNA]</scope>
    <source>
        <strain evidence="1 2">DSM 21319</strain>
    </source>
</reference>
<sequence length="41" mass="4482">MLKTSAHIIERISRGGIAVAERSRGFSSLLLLGLTRGCRVR</sequence>
<dbReference type="AlphaFoldDB" id="A0A7W8DUA0"/>
<proteinExistence type="predicted"/>
<comment type="caution">
    <text evidence="1">The sequence shown here is derived from an EMBL/GenBank/DDBJ whole genome shotgun (WGS) entry which is preliminary data.</text>
</comment>
<accession>A0A7W8DUA0</accession>
<evidence type="ECO:0000313" key="2">
    <source>
        <dbReference type="Proteomes" id="UP000535406"/>
    </source>
</evidence>
<gene>
    <name evidence="1" type="ORF">HNQ66_001939</name>
</gene>
<organism evidence="1 2">
    <name type="scientific">Shinella fusca</name>
    <dbReference type="NCBI Taxonomy" id="544480"/>
    <lineage>
        <taxon>Bacteria</taxon>
        <taxon>Pseudomonadati</taxon>
        <taxon>Pseudomonadota</taxon>
        <taxon>Alphaproteobacteria</taxon>
        <taxon>Hyphomicrobiales</taxon>
        <taxon>Rhizobiaceae</taxon>
        <taxon>Shinella</taxon>
    </lineage>
</organism>